<dbReference type="InterPro" id="IPR030564">
    <property type="entry name" value="Myotubularin"/>
</dbReference>
<dbReference type="InterPro" id="IPR016130">
    <property type="entry name" value="Tyr_Pase_AS"/>
</dbReference>
<dbReference type="GO" id="GO:0005737">
    <property type="term" value="C:cytoplasm"/>
    <property type="evidence" value="ECO:0007669"/>
    <property type="project" value="TreeGrafter"/>
</dbReference>
<dbReference type="GO" id="GO:0046856">
    <property type="term" value="P:phosphatidylinositol dephosphorylation"/>
    <property type="evidence" value="ECO:0007669"/>
    <property type="project" value="TreeGrafter"/>
</dbReference>
<protein>
    <recommendedName>
        <fullName evidence="5">Myotubularin phosphatase domain-containing protein</fullName>
    </recommendedName>
</protein>
<reference evidence="6" key="1">
    <citation type="submission" date="2020-10" db="EMBL/GenBank/DDBJ databases">
        <authorList>
            <person name="Palmer J.M."/>
        </authorList>
    </citation>
    <scope>NUCLEOTIDE SEQUENCE</scope>
    <source>
        <strain evidence="6">UCD 2041</strain>
    </source>
</reference>
<dbReference type="SUPFAM" id="SSF52799">
    <property type="entry name" value="(Phosphotyrosine protein) phosphatases II"/>
    <property type="match status" value="1"/>
</dbReference>
<dbReference type="InterPro" id="IPR010569">
    <property type="entry name" value="Myotubularin-like_Pase_dom"/>
</dbReference>
<dbReference type="KEGG" id="bbrx:BRETT_005117"/>
<evidence type="ECO:0000256" key="2">
    <source>
        <dbReference type="PIRSR" id="PIRSR630564-1"/>
    </source>
</evidence>
<proteinExistence type="inferred from homology"/>
<evidence type="ECO:0000256" key="4">
    <source>
        <dbReference type="SAM" id="MobiDB-lite"/>
    </source>
</evidence>
<dbReference type="GO" id="GO:0016020">
    <property type="term" value="C:membrane"/>
    <property type="evidence" value="ECO:0007669"/>
    <property type="project" value="TreeGrafter"/>
</dbReference>
<dbReference type="PROSITE" id="PS00383">
    <property type="entry name" value="TYR_PHOSPHATASE_1"/>
    <property type="match status" value="1"/>
</dbReference>
<dbReference type="InterPro" id="IPR011993">
    <property type="entry name" value="PH-like_dom_sf"/>
</dbReference>
<dbReference type="PANTHER" id="PTHR10807:SF128">
    <property type="entry name" value="PHOSPHATIDYLINOSITOL-3,5-BISPHOSPHATE 3-PHOSPHATASE"/>
    <property type="match status" value="1"/>
</dbReference>
<feature type="domain" description="Myotubularin phosphatase" evidence="5">
    <location>
        <begin position="189"/>
        <end position="656"/>
    </location>
</feature>
<dbReference type="Gene3D" id="2.30.29.30">
    <property type="entry name" value="Pleckstrin-homology domain (PH domain)/Phosphotyrosine-binding domain (PTB)"/>
    <property type="match status" value="1"/>
</dbReference>
<dbReference type="EMBL" id="CP063135">
    <property type="protein sequence ID" value="QOU20459.1"/>
    <property type="molecule type" value="Genomic_DNA"/>
</dbReference>
<evidence type="ECO:0000259" key="5">
    <source>
        <dbReference type="PROSITE" id="PS51339"/>
    </source>
</evidence>
<feature type="binding site" evidence="3">
    <location>
        <begin position="446"/>
        <end position="452"/>
    </location>
    <ligand>
        <name>substrate</name>
    </ligand>
</feature>
<dbReference type="Pfam" id="PF06602">
    <property type="entry name" value="Myotub-related"/>
    <property type="match status" value="1"/>
</dbReference>
<feature type="compositionally biased region" description="Polar residues" evidence="4">
    <location>
        <begin position="760"/>
        <end position="772"/>
    </location>
</feature>
<dbReference type="RefSeq" id="XP_041136952.1">
    <property type="nucleotide sequence ID" value="XM_041283600.1"/>
</dbReference>
<feature type="compositionally biased region" description="Basic and acidic residues" evidence="4">
    <location>
        <begin position="680"/>
        <end position="756"/>
    </location>
</feature>
<dbReference type="InterPro" id="IPR029021">
    <property type="entry name" value="Prot-tyrosine_phosphatase-like"/>
</dbReference>
<feature type="active site" description="Phosphocysteine intermediate" evidence="2">
    <location>
        <position position="446"/>
    </location>
</feature>
<name>A0A871R3N4_DEKBR</name>
<reference evidence="6" key="2">
    <citation type="journal article" name="BMC Genomics">
        <title>New genome assemblies reveal patterns of domestication and adaptation across Brettanomyces (Dekkera) species.</title>
        <authorList>
            <person name="Roach M.J."/>
            <person name="Borneman A.R."/>
        </authorList>
    </citation>
    <scope>NUCLEOTIDE SEQUENCE</scope>
    <source>
        <strain evidence="6">UCD 2041</strain>
    </source>
</reference>
<dbReference type="Proteomes" id="UP000663131">
    <property type="component" value="Chromosome 7"/>
</dbReference>
<dbReference type="AlphaFoldDB" id="A0A871R3N4"/>
<dbReference type="OrthoDB" id="271628at2759"/>
<dbReference type="PROSITE" id="PS51339">
    <property type="entry name" value="PPASE_MYOTUBULARIN"/>
    <property type="match status" value="1"/>
</dbReference>
<dbReference type="GeneID" id="64577040"/>
<dbReference type="PANTHER" id="PTHR10807">
    <property type="entry name" value="MYOTUBULARIN-RELATED"/>
    <property type="match status" value="1"/>
</dbReference>
<accession>A0A871R3N4</accession>
<evidence type="ECO:0000313" key="6">
    <source>
        <dbReference type="EMBL" id="QOU20459.1"/>
    </source>
</evidence>
<organism evidence="6 7">
    <name type="scientific">Dekkera bruxellensis</name>
    <name type="common">Brettanomyces custersii</name>
    <dbReference type="NCBI Taxonomy" id="5007"/>
    <lineage>
        <taxon>Eukaryota</taxon>
        <taxon>Fungi</taxon>
        <taxon>Dikarya</taxon>
        <taxon>Ascomycota</taxon>
        <taxon>Saccharomycotina</taxon>
        <taxon>Pichiomycetes</taxon>
        <taxon>Pichiales</taxon>
        <taxon>Pichiaceae</taxon>
        <taxon>Brettanomyces</taxon>
    </lineage>
</organism>
<evidence type="ECO:0000313" key="7">
    <source>
        <dbReference type="Proteomes" id="UP000663131"/>
    </source>
</evidence>
<evidence type="ECO:0000256" key="1">
    <source>
        <dbReference type="ARBA" id="ARBA00007471"/>
    </source>
</evidence>
<dbReference type="GO" id="GO:0004438">
    <property type="term" value="F:phosphatidylinositol-3-phosphate phosphatase activity"/>
    <property type="evidence" value="ECO:0007669"/>
    <property type="project" value="TreeGrafter"/>
</dbReference>
<feature type="binding site" evidence="3">
    <location>
        <begin position="369"/>
        <end position="370"/>
    </location>
    <ligand>
        <name>substrate</name>
    </ligand>
</feature>
<sequence length="809" mass="94001">MEYLKITKVDNITLHRRGRSFKGSLHLTTHHLIFTLAESSNGHTNGKPASLRELWCCYPIIERVELRKGSALMYKRSWKGVNEGVQVGNRADGTNWQGREEEEEKEKSKQAHNMELEEEVEAWKRDQLYKGANLKIYCRDYNYMSFDFQDVTVCKDVYDSVMKLTCTGSIEECYAFLYEPIVIEAQYDSWWDYDPQAEFVREGLSFDEVENVKKRLGELESATLGLEKPRKGRHSWRMTGVNEMYDVCDTYPRFVCVPADVQDAVITESSKFRSRARFPCLAYYYRKNGCTIMRCSQPLVGIKQNRSYQDERLVYGAFSSNGRGKEQNLVVDARPVTSAMAQMAVGAGTESMDNYWGETSRKLYLGLENIHVIRDSMNCVKEVLRNGDVEGAVGAASTPEIAEHRAEMHEQLAKSGWRHYVSQLLKATDLLVKWIHLKGAHMVVHCSDGWDRTPQVISLVEICIDPYFRTLDGFFVLVEKDWCSFGHRFNDRCGRLNTEGKFHDYASSKVASVGTRFRNFQGFKSFRQLNQALRSRPNAESLESPTFQQFLDCVYQLMRQNPAAFQYNERFLRRLVYHLYSCQYGTFLQNCDKERYEHDLPGRTRSVWDYFKARRAQFTNPDYCAPVEYSEDTDYDYDANVLYPNYTDVIFWYQLNGRSYEDMNGVERRMRKAGSSRSGESGERGVEEDGGKEKNEEGDRGKKRDKDEGRDSGEKKENEQKMENESEEVGKRNKEYEEAKGDQEGEIKTDRCDKTDLAGQRSQLNDTINDQSDNVHDNNGKIDGQWNQMTKYDHSEKKFNRKMERLEIE</sequence>
<feature type="region of interest" description="Disordered" evidence="4">
    <location>
        <begin position="89"/>
        <end position="113"/>
    </location>
</feature>
<comment type="similarity">
    <text evidence="1">Belongs to the protein-tyrosine phosphatase family. Non-receptor class myotubularin subfamily.</text>
</comment>
<feature type="region of interest" description="Disordered" evidence="4">
    <location>
        <begin position="669"/>
        <end position="786"/>
    </location>
</feature>
<evidence type="ECO:0000256" key="3">
    <source>
        <dbReference type="PIRSR" id="PIRSR630564-2"/>
    </source>
</evidence>
<gene>
    <name evidence="6" type="ORF">BRETT_005117</name>
</gene>